<evidence type="ECO:0000313" key="3">
    <source>
        <dbReference type="EMBL" id="NQX44096.1"/>
    </source>
</evidence>
<name>A0ABX2DHK9_9BACL</name>
<dbReference type="Pfam" id="PF05163">
    <property type="entry name" value="DinB"/>
    <property type="match status" value="1"/>
</dbReference>
<organism evidence="3 4">
    <name type="scientific">Paenibacillus tritici</name>
    <dbReference type="NCBI Taxonomy" id="1873425"/>
    <lineage>
        <taxon>Bacteria</taxon>
        <taxon>Bacillati</taxon>
        <taxon>Bacillota</taxon>
        <taxon>Bacilli</taxon>
        <taxon>Bacillales</taxon>
        <taxon>Paenibacillaceae</taxon>
        <taxon>Paenibacillus</taxon>
    </lineage>
</organism>
<keyword evidence="4" id="KW-1185">Reference proteome</keyword>
<dbReference type="Proteomes" id="UP000711047">
    <property type="component" value="Unassembled WGS sequence"/>
</dbReference>
<dbReference type="Gene3D" id="1.20.120.450">
    <property type="entry name" value="dinb family like domain"/>
    <property type="match status" value="1"/>
</dbReference>
<evidence type="ECO:0000313" key="4">
    <source>
        <dbReference type="Proteomes" id="UP000711047"/>
    </source>
</evidence>
<dbReference type="EMBL" id="JABMKX010000001">
    <property type="protein sequence ID" value="NQX44096.1"/>
    <property type="molecule type" value="Genomic_DNA"/>
</dbReference>
<dbReference type="InterPro" id="IPR034660">
    <property type="entry name" value="DinB/YfiT-like"/>
</dbReference>
<accession>A0ABX2DHK9</accession>
<comment type="similarity">
    <text evidence="1">Belongs to the DinB family.</text>
</comment>
<protein>
    <submittedName>
        <fullName evidence="3">DinB family protein</fullName>
    </submittedName>
</protein>
<dbReference type="SUPFAM" id="SSF109854">
    <property type="entry name" value="DinB/YfiT-like putative metalloenzymes"/>
    <property type="match status" value="1"/>
</dbReference>
<dbReference type="InterPro" id="IPR007837">
    <property type="entry name" value="DinB"/>
</dbReference>
<reference evidence="3 4" key="1">
    <citation type="submission" date="2020-05" db="EMBL/GenBank/DDBJ databases">
        <title>Paenibacillus glebae, sp. nov., Paenibacillus humi sp. nov., Paenibacillus pedi sp. nov., Paenibacillus terrestris sp. nov. and Paenibacillus terricola sp. nov., isolated from a forest top soil sample.</title>
        <authorList>
            <person name="Qi S."/>
            <person name="Carlier A."/>
            <person name="Cnockaert M."/>
            <person name="Vandamme P."/>
        </authorList>
    </citation>
    <scope>NUCLEOTIDE SEQUENCE [LARGE SCALE GENOMIC DNA]</scope>
    <source>
        <strain evidence="3 4">LMG 29502</strain>
    </source>
</reference>
<proteinExistence type="inferred from homology"/>
<sequence length="167" mass="18899">MYKHIKDFAATWQYETEATMRTLEMLTDESLGQQITSEHRTLGRVAWHLVQTLHEMPSRTGLSFKGPGKNMPVAASAADIASVYKRTSQALLDAIQSSWKDENLLIMSDMYGDQWPNGVMLDILVKHEIHHRGQMTVLMRQAGLRVPDLYGPTKEQWAEHGALPPVI</sequence>
<evidence type="ECO:0000256" key="1">
    <source>
        <dbReference type="ARBA" id="ARBA00008635"/>
    </source>
</evidence>
<gene>
    <name evidence="3" type="ORF">HQN87_02025</name>
</gene>
<evidence type="ECO:0000256" key="2">
    <source>
        <dbReference type="ARBA" id="ARBA00022723"/>
    </source>
</evidence>
<comment type="caution">
    <text evidence="3">The sequence shown here is derived from an EMBL/GenBank/DDBJ whole genome shotgun (WGS) entry which is preliminary data.</text>
</comment>
<dbReference type="RefSeq" id="WP_173126929.1">
    <property type="nucleotide sequence ID" value="NZ_JABMKX010000001.1"/>
</dbReference>
<keyword evidence="2" id="KW-0479">Metal-binding</keyword>